<dbReference type="InterPro" id="IPR016181">
    <property type="entry name" value="Acyl_CoA_acyltransferase"/>
</dbReference>
<dbReference type="AlphaFoldDB" id="A0A3D9H6X0"/>
<dbReference type="OrthoDB" id="9789605at2"/>
<name>A0A3D9H6X0_9FLAO</name>
<protein>
    <submittedName>
        <fullName evidence="4">Acetyltransferase (GNAT) family protein</fullName>
    </submittedName>
</protein>
<dbReference type="Pfam" id="PF00583">
    <property type="entry name" value="Acetyltransf_1"/>
    <property type="match status" value="1"/>
</dbReference>
<dbReference type="Proteomes" id="UP000256980">
    <property type="component" value="Unassembled WGS sequence"/>
</dbReference>
<reference evidence="4 5" key="1">
    <citation type="submission" date="2018-07" db="EMBL/GenBank/DDBJ databases">
        <title>Genomic Encyclopedia of Type Strains, Phase III (KMG-III): the genomes of soil and plant-associated and newly described type strains.</title>
        <authorList>
            <person name="Whitman W."/>
        </authorList>
    </citation>
    <scope>NUCLEOTIDE SEQUENCE [LARGE SCALE GENOMIC DNA]</scope>
    <source>
        <strain evidence="4 5">CECT 7946</strain>
    </source>
</reference>
<dbReference type="SUPFAM" id="SSF55729">
    <property type="entry name" value="Acyl-CoA N-acyltransferases (Nat)"/>
    <property type="match status" value="1"/>
</dbReference>
<comment type="caution">
    <text evidence="4">The sequence shown here is derived from an EMBL/GenBank/DDBJ whole genome shotgun (WGS) entry which is preliminary data.</text>
</comment>
<dbReference type="EMBL" id="QRDV01000002">
    <property type="protein sequence ID" value="RED45238.1"/>
    <property type="molecule type" value="Genomic_DNA"/>
</dbReference>
<proteinExistence type="predicted"/>
<dbReference type="PANTHER" id="PTHR43626:SF4">
    <property type="entry name" value="GCN5-RELATED N-ACETYLTRANSFERASE 2, CHLOROPLASTIC"/>
    <property type="match status" value="1"/>
</dbReference>
<dbReference type="PANTHER" id="PTHR43626">
    <property type="entry name" value="ACYL-COA N-ACYLTRANSFERASE"/>
    <property type="match status" value="1"/>
</dbReference>
<dbReference type="GO" id="GO:0008080">
    <property type="term" value="F:N-acetyltransferase activity"/>
    <property type="evidence" value="ECO:0007669"/>
    <property type="project" value="InterPro"/>
</dbReference>
<evidence type="ECO:0000313" key="4">
    <source>
        <dbReference type="EMBL" id="RED45238.1"/>
    </source>
</evidence>
<sequence>MTVEINPKLYVKDWNHMSELFQLVGWDKRRPKDIKQSFKKSAVVCIIKMNNEIIGFGRTVDDGKYYALLVDVVVHPNHHKKGVGTIIVNTLTEHLKGYNFITLTAAPNKEGFYQKLGWKKQKSAYIIPKDQKQHNDHCE</sequence>
<evidence type="ECO:0000256" key="2">
    <source>
        <dbReference type="ARBA" id="ARBA00023315"/>
    </source>
</evidence>
<feature type="domain" description="N-acetyltransferase" evidence="3">
    <location>
        <begin position="1"/>
        <end position="139"/>
    </location>
</feature>
<dbReference type="InterPro" id="IPR000182">
    <property type="entry name" value="GNAT_dom"/>
</dbReference>
<keyword evidence="2" id="KW-0012">Acyltransferase</keyword>
<evidence type="ECO:0000256" key="1">
    <source>
        <dbReference type="ARBA" id="ARBA00022679"/>
    </source>
</evidence>
<dbReference type="CDD" id="cd04301">
    <property type="entry name" value="NAT_SF"/>
    <property type="match status" value="1"/>
</dbReference>
<evidence type="ECO:0000259" key="3">
    <source>
        <dbReference type="PROSITE" id="PS51186"/>
    </source>
</evidence>
<dbReference type="InterPro" id="IPR045039">
    <property type="entry name" value="NSI-like"/>
</dbReference>
<dbReference type="GO" id="GO:0005737">
    <property type="term" value="C:cytoplasm"/>
    <property type="evidence" value="ECO:0007669"/>
    <property type="project" value="TreeGrafter"/>
</dbReference>
<evidence type="ECO:0000313" key="5">
    <source>
        <dbReference type="Proteomes" id="UP000256980"/>
    </source>
</evidence>
<gene>
    <name evidence="4" type="ORF">DFQ10_102106</name>
</gene>
<dbReference type="RefSeq" id="WP_115816552.1">
    <property type="nucleotide sequence ID" value="NZ_QRDV01000002.1"/>
</dbReference>
<organism evidence="4 5">
    <name type="scientific">Winogradskyella eximia</name>
    <dbReference type="NCBI Taxonomy" id="262006"/>
    <lineage>
        <taxon>Bacteria</taxon>
        <taxon>Pseudomonadati</taxon>
        <taxon>Bacteroidota</taxon>
        <taxon>Flavobacteriia</taxon>
        <taxon>Flavobacteriales</taxon>
        <taxon>Flavobacteriaceae</taxon>
        <taxon>Winogradskyella</taxon>
    </lineage>
</organism>
<keyword evidence="1 4" id="KW-0808">Transferase</keyword>
<dbReference type="Gene3D" id="3.40.630.30">
    <property type="match status" value="1"/>
</dbReference>
<keyword evidence="5" id="KW-1185">Reference proteome</keyword>
<accession>A0A3D9H6X0</accession>
<dbReference type="PROSITE" id="PS51186">
    <property type="entry name" value="GNAT"/>
    <property type="match status" value="1"/>
</dbReference>